<feature type="coiled-coil region" evidence="2">
    <location>
        <begin position="423"/>
        <end position="450"/>
    </location>
</feature>
<dbReference type="FunFam" id="3.30.70.270:FF:000001">
    <property type="entry name" value="Diguanylate cyclase domain protein"/>
    <property type="match status" value="1"/>
</dbReference>
<feature type="domain" description="PAC" evidence="5">
    <location>
        <begin position="381"/>
        <end position="432"/>
    </location>
</feature>
<evidence type="ECO:0000256" key="2">
    <source>
        <dbReference type="SAM" id="Coils"/>
    </source>
</evidence>
<dbReference type="PANTHER" id="PTHR44757:SF2">
    <property type="entry name" value="BIOFILM ARCHITECTURE MAINTENANCE PROTEIN MBAA"/>
    <property type="match status" value="1"/>
</dbReference>
<evidence type="ECO:0000259" key="7">
    <source>
        <dbReference type="PROSITE" id="PS50887"/>
    </source>
</evidence>
<evidence type="ECO:0000256" key="3">
    <source>
        <dbReference type="SAM" id="Phobius"/>
    </source>
</evidence>
<feature type="domain" description="PAS" evidence="4">
    <location>
        <begin position="306"/>
        <end position="367"/>
    </location>
</feature>
<accession>A0A7X5QWD0</accession>
<dbReference type="EMBL" id="JAAQTL010000001">
    <property type="protein sequence ID" value="NID16648.1"/>
    <property type="molecule type" value="Genomic_DNA"/>
</dbReference>
<evidence type="ECO:0000313" key="8">
    <source>
        <dbReference type="EMBL" id="NID16648.1"/>
    </source>
</evidence>
<dbReference type="Pfam" id="PF00990">
    <property type="entry name" value="GGDEF"/>
    <property type="match status" value="1"/>
</dbReference>
<dbReference type="SUPFAM" id="SSF55073">
    <property type="entry name" value="Nucleotide cyclase"/>
    <property type="match status" value="1"/>
</dbReference>
<dbReference type="SMART" id="SM00091">
    <property type="entry name" value="PAS"/>
    <property type="match status" value="2"/>
</dbReference>
<proteinExistence type="predicted"/>
<sequence length="998" mass="108985">MEAGTFKVATRVRARHVRLATWAVTLALSAAIAAIVAVLQLDGYQRMLGNTWRQLAGSASGAVRMIDQNIDGSLGPLLALRNVVDSADSGPLHARLAEVQARHPELASMVALDEDGGVIASTSVPLANWRNSLAAPRHMALGASVRVLVADAQGSIPAGVRILVDSRVPQPAAFGAVVDAGRVRDGMRHSMLGLTAVMSAFALDGRPLASNRDDIATPWTLPSPAPGASGGYDDGDRLYAWLASERYPYVVLVSLDRAGTYAEWMRQARPSVLATLALVIFLNGFAALFDRAYRRQTRLVDALSRSTRHLGDVQRTGHIGLWEADLAERTIAWSGQVHEITGLPPGRVTGRQGTYYRLVHEDDQPAVATWFASFSRGDGPYECEHRLRRPDGREVRVNLRAARITNEEGHSILAGTISEITALHETRQRLQDTDRDLAASEAAYRQLLARMPLPLVIVRDDRIEYANLLAEERLGDGRSTLVGRQAGDFLDADALEVTRRGTPEGTSVAAWIEPGRGMPFEAELALSDYRDSRGRGTLVIVRDVTEQRRYEERLNHQARHDELTGLPNRRALRETLDAMVAQSVRDGSGLMVVFVDLDHFKVINDALGHALGDQVLRDVTLRLGDALDGEGQVGRFGGDEFVAVLPFTCSPAKAIDVLPRIQRAIEEPLEVAGTLQRLKCSIGVAFATRDGADADTLIRNADTAMYDAKRSGRHTWKCYSAEMHATAMARLTVLTRLSGSNLDNELALAWQTQHAGADGATIGAEALLRWPSAPGDLGSNDRLIPLLEETGAIVQIGQWVLREACRQQRLVLDTIGHGCRLSVNVSAQQLVHTDLVADVRQALAETGASASALELELTESAFMHEPERAIRTLHELRAMGVSIALDDFGTGYSNLTYLSRLPLDKIKIDRHFTCTLLQDDVDTSICRSIIFLARSLNLEAVAEGVETDRQRSWLLDAGCSAMQGYFFSRPVPVEEVRHVRRVPPAAPTDQSSVLWEPL</sequence>
<comment type="caution">
    <text evidence="8">The sequence shown here is derived from an EMBL/GenBank/DDBJ whole genome shotgun (WGS) entry which is preliminary data.</text>
</comment>
<dbReference type="Proteomes" id="UP000518878">
    <property type="component" value="Unassembled WGS sequence"/>
</dbReference>
<keyword evidence="9" id="KW-1185">Reference proteome</keyword>
<dbReference type="CDD" id="cd01949">
    <property type="entry name" value="GGDEF"/>
    <property type="match status" value="1"/>
</dbReference>
<dbReference type="Pfam" id="PF13426">
    <property type="entry name" value="PAS_9"/>
    <property type="match status" value="1"/>
</dbReference>
<evidence type="ECO:0000259" key="6">
    <source>
        <dbReference type="PROSITE" id="PS50883"/>
    </source>
</evidence>
<feature type="domain" description="PAC" evidence="5">
    <location>
        <begin position="506"/>
        <end position="556"/>
    </location>
</feature>
<dbReference type="Gene3D" id="3.30.70.270">
    <property type="match status" value="1"/>
</dbReference>
<dbReference type="InterPro" id="IPR000014">
    <property type="entry name" value="PAS"/>
</dbReference>
<dbReference type="InterPro" id="IPR000700">
    <property type="entry name" value="PAS-assoc_C"/>
</dbReference>
<dbReference type="RefSeq" id="WP_166700278.1">
    <property type="nucleotide sequence ID" value="NZ_JAAQTL010000001.1"/>
</dbReference>
<dbReference type="PROSITE" id="PS50883">
    <property type="entry name" value="EAL"/>
    <property type="match status" value="1"/>
</dbReference>
<keyword evidence="3" id="KW-0472">Membrane</keyword>
<dbReference type="InterPro" id="IPR035965">
    <property type="entry name" value="PAS-like_dom_sf"/>
</dbReference>
<dbReference type="SUPFAM" id="SSF141868">
    <property type="entry name" value="EAL domain-like"/>
    <property type="match status" value="1"/>
</dbReference>
<feature type="transmembrane region" description="Helical" evidence="3">
    <location>
        <begin position="20"/>
        <end position="39"/>
    </location>
</feature>
<dbReference type="PANTHER" id="PTHR44757">
    <property type="entry name" value="DIGUANYLATE CYCLASE DGCP"/>
    <property type="match status" value="1"/>
</dbReference>
<organism evidence="8 9">
    <name type="scientific">Luteibacter yeojuensis</name>
    <dbReference type="NCBI Taxonomy" id="345309"/>
    <lineage>
        <taxon>Bacteria</taxon>
        <taxon>Pseudomonadati</taxon>
        <taxon>Pseudomonadota</taxon>
        <taxon>Gammaproteobacteria</taxon>
        <taxon>Lysobacterales</taxon>
        <taxon>Rhodanobacteraceae</taxon>
        <taxon>Luteibacter</taxon>
    </lineage>
</organism>
<dbReference type="SMART" id="SM00267">
    <property type="entry name" value="GGDEF"/>
    <property type="match status" value="1"/>
</dbReference>
<dbReference type="InterPro" id="IPR052155">
    <property type="entry name" value="Biofilm_reg_signaling"/>
</dbReference>
<dbReference type="PROSITE" id="PS50112">
    <property type="entry name" value="PAS"/>
    <property type="match status" value="1"/>
</dbReference>
<dbReference type="InterPro" id="IPR001633">
    <property type="entry name" value="EAL_dom"/>
</dbReference>
<comment type="cofactor">
    <cofactor evidence="1">
        <name>Mg(2+)</name>
        <dbReference type="ChEBI" id="CHEBI:18420"/>
    </cofactor>
</comment>
<dbReference type="AlphaFoldDB" id="A0A7X5QWD0"/>
<dbReference type="GO" id="GO:0003824">
    <property type="term" value="F:catalytic activity"/>
    <property type="evidence" value="ECO:0007669"/>
    <property type="project" value="UniProtKB-ARBA"/>
</dbReference>
<dbReference type="CDD" id="cd01948">
    <property type="entry name" value="EAL"/>
    <property type="match status" value="1"/>
</dbReference>
<dbReference type="Pfam" id="PF00563">
    <property type="entry name" value="EAL"/>
    <property type="match status" value="1"/>
</dbReference>
<dbReference type="InterPro" id="IPR029787">
    <property type="entry name" value="Nucleotide_cyclase"/>
</dbReference>
<dbReference type="InterPro" id="IPR043128">
    <property type="entry name" value="Rev_trsase/Diguanyl_cyclase"/>
</dbReference>
<name>A0A7X5QWD0_9GAMM</name>
<evidence type="ECO:0000259" key="5">
    <source>
        <dbReference type="PROSITE" id="PS50113"/>
    </source>
</evidence>
<dbReference type="PROSITE" id="PS50887">
    <property type="entry name" value="GGDEF"/>
    <property type="match status" value="1"/>
</dbReference>
<dbReference type="InterPro" id="IPR000160">
    <property type="entry name" value="GGDEF_dom"/>
</dbReference>
<protein>
    <submittedName>
        <fullName evidence="8">EAL domain-containing protein</fullName>
    </submittedName>
</protein>
<keyword evidence="3" id="KW-0812">Transmembrane</keyword>
<dbReference type="NCBIfam" id="TIGR00229">
    <property type="entry name" value="sensory_box"/>
    <property type="match status" value="2"/>
</dbReference>
<dbReference type="CDD" id="cd00130">
    <property type="entry name" value="PAS"/>
    <property type="match status" value="1"/>
</dbReference>
<evidence type="ECO:0000259" key="4">
    <source>
        <dbReference type="PROSITE" id="PS50112"/>
    </source>
</evidence>
<evidence type="ECO:0000313" key="9">
    <source>
        <dbReference type="Proteomes" id="UP000518878"/>
    </source>
</evidence>
<dbReference type="Gene3D" id="3.20.20.450">
    <property type="entry name" value="EAL domain"/>
    <property type="match status" value="1"/>
</dbReference>
<dbReference type="InterPro" id="IPR035919">
    <property type="entry name" value="EAL_sf"/>
</dbReference>
<gene>
    <name evidence="8" type="ORF">HBF32_14340</name>
</gene>
<keyword evidence="2" id="KW-0175">Coiled coil</keyword>
<feature type="domain" description="EAL" evidence="6">
    <location>
        <begin position="730"/>
        <end position="984"/>
    </location>
</feature>
<dbReference type="PROSITE" id="PS50113">
    <property type="entry name" value="PAC"/>
    <property type="match status" value="2"/>
</dbReference>
<dbReference type="SUPFAM" id="SSF55785">
    <property type="entry name" value="PYP-like sensor domain (PAS domain)"/>
    <property type="match status" value="2"/>
</dbReference>
<dbReference type="Pfam" id="PF08447">
    <property type="entry name" value="PAS_3"/>
    <property type="match status" value="1"/>
</dbReference>
<reference evidence="8 9" key="1">
    <citation type="journal article" date="2006" name="Int. J. Syst. Evol. Microbiol.">
        <title>Dyella yeojuensis sp. nov., isolated from greenhouse soil in Korea.</title>
        <authorList>
            <person name="Kim B.Y."/>
            <person name="Weon H.Y."/>
            <person name="Lee K.H."/>
            <person name="Seok S.J."/>
            <person name="Kwon S.W."/>
            <person name="Go S.J."/>
            <person name="Stackebrandt E."/>
        </authorList>
    </citation>
    <scope>NUCLEOTIDE SEQUENCE [LARGE SCALE GENOMIC DNA]</scope>
    <source>
        <strain evidence="8 9">DSM 17673</strain>
    </source>
</reference>
<evidence type="ECO:0000256" key="1">
    <source>
        <dbReference type="ARBA" id="ARBA00001946"/>
    </source>
</evidence>
<feature type="domain" description="GGDEF" evidence="7">
    <location>
        <begin position="588"/>
        <end position="721"/>
    </location>
</feature>
<dbReference type="Gene3D" id="3.30.450.20">
    <property type="entry name" value="PAS domain"/>
    <property type="match status" value="3"/>
</dbReference>
<dbReference type="InterPro" id="IPR013655">
    <property type="entry name" value="PAS_fold_3"/>
</dbReference>
<dbReference type="NCBIfam" id="TIGR00254">
    <property type="entry name" value="GGDEF"/>
    <property type="match status" value="1"/>
</dbReference>
<keyword evidence="3" id="KW-1133">Transmembrane helix</keyword>
<dbReference type="SMART" id="SM00052">
    <property type="entry name" value="EAL"/>
    <property type="match status" value="1"/>
</dbReference>